<sequence length="321" mass="36033">MNTTLIIMAAGIGSRYGGGIKQLAAVDDYGHIIMDYSIHDAIEAGFNKIVFVIRRDIEADFREAIGDRIEAVCRKLHVETAYAFQSLQDIPEGAVLPLERKKPWGTGQAVLAAKELIQEPFAVINADDYYGKEAFGKLHAFLQEYTPDKAKDFCMAGFILKNTLSEHGGVTRGICQVDENGFLTDVRETPEIVKGTDPADGRVTAFAGERPLDPDSYVSMNMWGLTPEFMETLEEGFVEFFETAVKENPLKAEYLLPIFIGSLLRERKVSVKVLETRDKWFGVTYKEDHGAVVESFRKLIREGVYQADLFGDLRQAERTER</sequence>
<dbReference type="Gene3D" id="3.90.550.10">
    <property type="entry name" value="Spore Coat Polysaccharide Biosynthesis Protein SpsA, Chain A"/>
    <property type="match status" value="1"/>
</dbReference>
<name>A0A9D1AC68_9FIRM</name>
<dbReference type="Proteomes" id="UP000886757">
    <property type="component" value="Unassembled WGS sequence"/>
</dbReference>
<organism evidence="2 3">
    <name type="scientific">Candidatus Choladousia intestinavium</name>
    <dbReference type="NCBI Taxonomy" id="2840727"/>
    <lineage>
        <taxon>Bacteria</taxon>
        <taxon>Bacillati</taxon>
        <taxon>Bacillota</taxon>
        <taxon>Clostridia</taxon>
        <taxon>Lachnospirales</taxon>
        <taxon>Lachnospiraceae</taxon>
        <taxon>Lachnospiraceae incertae sedis</taxon>
        <taxon>Candidatus Choladousia</taxon>
    </lineage>
</organism>
<evidence type="ECO:0000259" key="1">
    <source>
        <dbReference type="Pfam" id="PF00483"/>
    </source>
</evidence>
<dbReference type="EMBL" id="DVGK01000075">
    <property type="protein sequence ID" value="HIR13568.1"/>
    <property type="molecule type" value="Genomic_DNA"/>
</dbReference>
<proteinExistence type="predicted"/>
<comment type="caution">
    <text evidence="2">The sequence shown here is derived from an EMBL/GenBank/DDBJ whole genome shotgun (WGS) entry which is preliminary data.</text>
</comment>
<dbReference type="InterPro" id="IPR005835">
    <property type="entry name" value="NTP_transferase_dom"/>
</dbReference>
<accession>A0A9D1AC68</accession>
<reference evidence="2" key="1">
    <citation type="submission" date="2020-10" db="EMBL/GenBank/DDBJ databases">
        <authorList>
            <person name="Gilroy R."/>
        </authorList>
    </citation>
    <scope>NUCLEOTIDE SEQUENCE</scope>
    <source>
        <strain evidence="2">ChiSjej4B22-8148</strain>
    </source>
</reference>
<dbReference type="Pfam" id="PF00483">
    <property type="entry name" value="NTP_transferase"/>
    <property type="match status" value="1"/>
</dbReference>
<dbReference type="AlphaFoldDB" id="A0A9D1AC68"/>
<protein>
    <submittedName>
        <fullName evidence="2">Nucleotidyltransferase</fullName>
    </submittedName>
</protein>
<gene>
    <name evidence="2" type="ORF">IAB31_06555</name>
</gene>
<feature type="domain" description="Nucleotidyl transferase" evidence="1">
    <location>
        <begin position="6"/>
        <end position="192"/>
    </location>
</feature>
<reference evidence="2" key="2">
    <citation type="journal article" date="2021" name="PeerJ">
        <title>Extensive microbial diversity within the chicken gut microbiome revealed by metagenomics and culture.</title>
        <authorList>
            <person name="Gilroy R."/>
            <person name="Ravi A."/>
            <person name="Getino M."/>
            <person name="Pursley I."/>
            <person name="Horton D.L."/>
            <person name="Alikhan N.F."/>
            <person name="Baker D."/>
            <person name="Gharbi K."/>
            <person name="Hall N."/>
            <person name="Watson M."/>
            <person name="Adriaenssens E.M."/>
            <person name="Foster-Nyarko E."/>
            <person name="Jarju S."/>
            <person name="Secka A."/>
            <person name="Antonio M."/>
            <person name="Oren A."/>
            <person name="Chaudhuri R.R."/>
            <person name="La Ragione R."/>
            <person name="Hildebrand F."/>
            <person name="Pallen M.J."/>
        </authorList>
    </citation>
    <scope>NUCLEOTIDE SEQUENCE</scope>
    <source>
        <strain evidence="2">ChiSjej4B22-8148</strain>
    </source>
</reference>
<dbReference type="InterPro" id="IPR029044">
    <property type="entry name" value="Nucleotide-diphossugar_trans"/>
</dbReference>
<evidence type="ECO:0000313" key="3">
    <source>
        <dbReference type="Proteomes" id="UP000886757"/>
    </source>
</evidence>
<evidence type="ECO:0000313" key="2">
    <source>
        <dbReference type="EMBL" id="HIR13568.1"/>
    </source>
</evidence>
<dbReference type="SUPFAM" id="SSF53448">
    <property type="entry name" value="Nucleotide-diphospho-sugar transferases"/>
    <property type="match status" value="1"/>
</dbReference>